<evidence type="ECO:0000259" key="2">
    <source>
        <dbReference type="Pfam" id="PF06580"/>
    </source>
</evidence>
<dbReference type="InterPro" id="IPR010559">
    <property type="entry name" value="Sig_transdc_His_kin_internal"/>
</dbReference>
<dbReference type="PANTHER" id="PTHR34220">
    <property type="entry name" value="SENSOR HISTIDINE KINASE YPDA"/>
    <property type="match status" value="1"/>
</dbReference>
<keyword evidence="3" id="KW-0808">Transferase</keyword>
<dbReference type="AlphaFoldDB" id="A0A1H0KP18"/>
<feature type="transmembrane region" description="Helical" evidence="1">
    <location>
        <begin position="35"/>
        <end position="53"/>
    </location>
</feature>
<dbReference type="GO" id="GO:0016020">
    <property type="term" value="C:membrane"/>
    <property type="evidence" value="ECO:0007669"/>
    <property type="project" value="InterPro"/>
</dbReference>
<dbReference type="PANTHER" id="PTHR34220:SF7">
    <property type="entry name" value="SENSOR HISTIDINE KINASE YPDA"/>
    <property type="match status" value="1"/>
</dbReference>
<keyword evidence="1" id="KW-0812">Transmembrane</keyword>
<dbReference type="InterPro" id="IPR050640">
    <property type="entry name" value="Bact_2-comp_sensor_kinase"/>
</dbReference>
<proteinExistence type="predicted"/>
<evidence type="ECO:0000256" key="1">
    <source>
        <dbReference type="SAM" id="Phobius"/>
    </source>
</evidence>
<evidence type="ECO:0000313" key="3">
    <source>
        <dbReference type="EMBL" id="SDO57717.1"/>
    </source>
</evidence>
<keyword evidence="3" id="KW-0418">Kinase</keyword>
<dbReference type="Pfam" id="PF06580">
    <property type="entry name" value="His_kinase"/>
    <property type="match status" value="1"/>
</dbReference>
<feature type="transmembrane region" description="Helical" evidence="1">
    <location>
        <begin position="222"/>
        <end position="244"/>
    </location>
</feature>
<evidence type="ECO:0000313" key="4">
    <source>
        <dbReference type="Proteomes" id="UP000183200"/>
    </source>
</evidence>
<feature type="transmembrane region" description="Helical" evidence="1">
    <location>
        <begin position="65"/>
        <end position="86"/>
    </location>
</feature>
<keyword evidence="1" id="KW-1133">Transmembrane helix</keyword>
<dbReference type="EMBL" id="FNGY01000016">
    <property type="protein sequence ID" value="SDO57717.1"/>
    <property type="molecule type" value="Genomic_DNA"/>
</dbReference>
<dbReference type="STRING" id="430522.BFS30_24995"/>
<feature type="transmembrane region" description="Helical" evidence="1">
    <location>
        <begin position="92"/>
        <end position="111"/>
    </location>
</feature>
<gene>
    <name evidence="3" type="ORF">SAMN05421820_116113</name>
</gene>
<reference evidence="4" key="1">
    <citation type="submission" date="2016-10" db="EMBL/GenBank/DDBJ databases">
        <authorList>
            <person name="Varghese N."/>
            <person name="Submissions S."/>
        </authorList>
    </citation>
    <scope>NUCLEOTIDE SEQUENCE [LARGE SCALE GENOMIC DNA]</scope>
    <source>
        <strain evidence="4">DSM 19110</strain>
    </source>
</reference>
<feature type="transmembrane region" description="Helical" evidence="1">
    <location>
        <begin position="132"/>
        <end position="152"/>
    </location>
</feature>
<accession>A0A1H0KP18</accession>
<keyword evidence="1" id="KW-0472">Membrane</keyword>
<dbReference type="Proteomes" id="UP000183200">
    <property type="component" value="Unassembled WGS sequence"/>
</dbReference>
<organism evidence="3 4">
    <name type="scientific">Pedobacter steynii</name>
    <dbReference type="NCBI Taxonomy" id="430522"/>
    <lineage>
        <taxon>Bacteria</taxon>
        <taxon>Pseudomonadati</taxon>
        <taxon>Bacteroidota</taxon>
        <taxon>Sphingobacteriia</taxon>
        <taxon>Sphingobacteriales</taxon>
        <taxon>Sphingobacteriaceae</taxon>
        <taxon>Pedobacter</taxon>
    </lineage>
</organism>
<sequence length="487" mass="56090">MLHQEFLFFVGLVLWIAILYNLEEADSSWGNYLKGILVFGLAQLPALFFSWHKSRLKANLNRKRYIGYWLICFGLCLPASTLFTIWLKPWGFFEGVIFVSGILALVLEVILEVNRYFQLQVKHVNWLKKLDLDGAILLSLVLVSVILGAMGVSSLEKPEYLEKGYLLIYLELNFRLIFHHFWTFLSYSFQFLLMYLCGYLLFYINSHFLVSRILKEQGRVMYALSVLATVAFLYPVLGQFLISLPINSLMGETISSNPFKMENAFSAAGIMVVSLPIVLALQWARQNSRIVALEKEKTQTELDLLRQQLNPHFFFNTLNNLYALSLQQAKEAPESILQLSELMRYVIYRGKEDLVGIAEEVKYIQDYIQLQRLRLRRNLTLEFVTEIDNEDQPIAPLLLIIFVENAFKHGIEPAEEGAVLKLFLKCKAGTLYFSCENSFEQPVAGKTPGIGLMNLERRLALLYPGEHMLKTEINKSIFKAELYLNLL</sequence>
<name>A0A1H0KP18_9SPHI</name>
<feature type="transmembrane region" description="Helical" evidence="1">
    <location>
        <begin position="7"/>
        <end position="23"/>
    </location>
</feature>
<keyword evidence="4" id="KW-1185">Reference proteome</keyword>
<feature type="domain" description="Signal transduction histidine kinase internal region" evidence="2">
    <location>
        <begin position="301"/>
        <end position="378"/>
    </location>
</feature>
<dbReference type="GO" id="GO:0000155">
    <property type="term" value="F:phosphorelay sensor kinase activity"/>
    <property type="evidence" value="ECO:0007669"/>
    <property type="project" value="InterPro"/>
</dbReference>
<feature type="transmembrane region" description="Helical" evidence="1">
    <location>
        <begin position="264"/>
        <end position="284"/>
    </location>
</feature>
<protein>
    <submittedName>
        <fullName evidence="3">Histidine kinase</fullName>
    </submittedName>
</protein>
<feature type="transmembrane region" description="Helical" evidence="1">
    <location>
        <begin position="181"/>
        <end position="202"/>
    </location>
</feature>